<feature type="region of interest" description="Disordered" evidence="9">
    <location>
        <begin position="137"/>
        <end position="157"/>
    </location>
</feature>
<evidence type="ECO:0000259" key="11">
    <source>
        <dbReference type="PROSITE" id="PS51762"/>
    </source>
</evidence>
<evidence type="ECO:0000256" key="5">
    <source>
        <dbReference type="ARBA" id="ARBA00022989"/>
    </source>
</evidence>
<feature type="compositionally biased region" description="Gly residues" evidence="9">
    <location>
        <begin position="1"/>
        <end position="27"/>
    </location>
</feature>
<dbReference type="InterPro" id="IPR000757">
    <property type="entry name" value="Beta-glucanase-like"/>
</dbReference>
<evidence type="ECO:0000256" key="2">
    <source>
        <dbReference type="ARBA" id="ARBA00010962"/>
    </source>
</evidence>
<dbReference type="PROSITE" id="PS51762">
    <property type="entry name" value="GH16_2"/>
    <property type="match status" value="1"/>
</dbReference>
<comment type="subcellular location">
    <subcellularLocation>
        <location evidence="1">Membrane</location>
        <topology evidence="1">Single-pass type II membrane protein</topology>
    </subcellularLocation>
</comment>
<dbReference type="GO" id="GO:0015926">
    <property type="term" value="F:glucosidase activity"/>
    <property type="evidence" value="ECO:0007669"/>
    <property type="project" value="TreeGrafter"/>
</dbReference>
<dbReference type="GO" id="GO:0005789">
    <property type="term" value="C:endoplasmic reticulum membrane"/>
    <property type="evidence" value="ECO:0007669"/>
    <property type="project" value="TreeGrafter"/>
</dbReference>
<dbReference type="InterPro" id="IPR005629">
    <property type="entry name" value="Skn1/Kre6/Sbg1"/>
</dbReference>
<dbReference type="Pfam" id="PF03935">
    <property type="entry name" value="SKN1_KRE6_Sbg1"/>
    <property type="match status" value="1"/>
</dbReference>
<dbReference type="GO" id="GO:0031505">
    <property type="term" value="P:fungal-type cell wall organization"/>
    <property type="evidence" value="ECO:0007669"/>
    <property type="project" value="UniProtKB-ARBA"/>
</dbReference>
<feature type="compositionally biased region" description="Low complexity" evidence="9">
    <location>
        <begin position="51"/>
        <end position="62"/>
    </location>
</feature>
<sequence>MAHYGGGAAGGSGYRGGGGGGGGGGGPYRQAPRHSPTEESLPGSGSSPMYSQQQLLSPSVSSFGHGGGNGYTPGSRPASGLSLLGPSYGPATSTSHGNGYFQSGRDARSSVLSQHLVPNGGHSGSESELGPYSALRTRAGASSQSNHSSGEEQMMSKRPEAGMVALLGEKEADDYLHEGDADKRSYAPSVRGIANVATLIFLALAILALFAGYPIIANLDKIFNKNDYSGGYNLGGSNGSGQVPIFQGLASLIDKDTPSNAQSWTHPVTNDKYHLVFSDEFEEEGRTFWPGDDPYWTAVDLWYGGTFDYEWYSPEQVNTTGGALQITMEEKPMHGLNFASGMVQSWNQFCFQGGYIEYSIMQPGTPITTGYWPAAWLMGNLGRAGYLASTDGMWPYSYQSCDTGIMPNQTYADGSGPKEAIDSAGTYADNGKISHLPGMRLPACTCSGEDHPGPHPNVGRSSPEIDCIEAQIQTRNGETHSWSSQSLQTAPFDVEYYWGNTSADATLYGTSDTVEINSYVGGPLQEAVSSVAMNPDRGFQGTQGEFIRYGVEYEPDWNGDGSGSVTWFIDGKATWSVKGTAVGPSAAMDIGQRTIPTEPMSIIMNLGMASGFQPVHFTGENALTFPALFRVDYVRVYQKDGQDDRITCDPKDHPTADYIKNHPELYANNNLTTFAAAGYKRPKNRLRDGC</sequence>
<gene>
    <name evidence="12" type="ORF">BDZ90DRAFT_231955</name>
</gene>
<dbReference type="PANTHER" id="PTHR31361">
    <property type="entry name" value="BETA-GLUCAN SYNTHESIS-ASSOCIATED PROTEIN KRE6-RELATED"/>
    <property type="match status" value="1"/>
</dbReference>
<dbReference type="CDD" id="cd02180">
    <property type="entry name" value="GH16_fungal_KRE6_glucanase"/>
    <property type="match status" value="1"/>
</dbReference>
<dbReference type="GeneID" id="37027889"/>
<comment type="similarity">
    <text evidence="2">Belongs to the SKN1/KRE6 family.</text>
</comment>
<dbReference type="InterPro" id="IPR013320">
    <property type="entry name" value="ConA-like_dom_sf"/>
</dbReference>
<evidence type="ECO:0000256" key="9">
    <source>
        <dbReference type="SAM" id="MobiDB-lite"/>
    </source>
</evidence>
<dbReference type="Gene3D" id="2.60.120.200">
    <property type="match status" value="2"/>
</dbReference>
<evidence type="ECO:0000256" key="3">
    <source>
        <dbReference type="ARBA" id="ARBA00022692"/>
    </source>
</evidence>
<evidence type="ECO:0000256" key="7">
    <source>
        <dbReference type="ARBA" id="ARBA00023180"/>
    </source>
</evidence>
<keyword evidence="7" id="KW-0325">Glycoprotein</keyword>
<dbReference type="EMBL" id="KZ819666">
    <property type="protein sequence ID" value="PWN28197.1"/>
    <property type="molecule type" value="Genomic_DNA"/>
</dbReference>
<keyword evidence="8" id="KW-0961">Cell wall biogenesis/degradation</keyword>
<organism evidence="12 13">
    <name type="scientific">Jaminaea rosea</name>
    <dbReference type="NCBI Taxonomy" id="1569628"/>
    <lineage>
        <taxon>Eukaryota</taxon>
        <taxon>Fungi</taxon>
        <taxon>Dikarya</taxon>
        <taxon>Basidiomycota</taxon>
        <taxon>Ustilaginomycotina</taxon>
        <taxon>Exobasidiomycetes</taxon>
        <taxon>Microstromatales</taxon>
        <taxon>Microstromatales incertae sedis</taxon>
        <taxon>Jaminaea</taxon>
    </lineage>
</organism>
<dbReference type="GO" id="GO:0005886">
    <property type="term" value="C:plasma membrane"/>
    <property type="evidence" value="ECO:0007669"/>
    <property type="project" value="TreeGrafter"/>
</dbReference>
<reference evidence="12 13" key="1">
    <citation type="journal article" date="2018" name="Mol. Biol. Evol.">
        <title>Broad Genomic Sampling Reveals a Smut Pathogenic Ancestry of the Fungal Clade Ustilaginomycotina.</title>
        <authorList>
            <person name="Kijpornyongpan T."/>
            <person name="Mondo S.J."/>
            <person name="Barry K."/>
            <person name="Sandor L."/>
            <person name="Lee J."/>
            <person name="Lipzen A."/>
            <person name="Pangilinan J."/>
            <person name="LaButti K."/>
            <person name="Hainaut M."/>
            <person name="Henrissat B."/>
            <person name="Grigoriev I.V."/>
            <person name="Spatafora J.W."/>
            <person name="Aime M.C."/>
        </authorList>
    </citation>
    <scope>NUCLEOTIDE SEQUENCE [LARGE SCALE GENOMIC DNA]</scope>
    <source>
        <strain evidence="12 13">MCA 5214</strain>
    </source>
</reference>
<dbReference type="STRING" id="1569628.A0A316USD4"/>
<feature type="compositionally biased region" description="Polar residues" evidence="9">
    <location>
        <begin position="90"/>
        <end position="101"/>
    </location>
</feature>
<name>A0A316USD4_9BASI</name>
<proteinExistence type="inferred from homology"/>
<dbReference type="RefSeq" id="XP_025362809.1">
    <property type="nucleotide sequence ID" value="XM_025506066.1"/>
</dbReference>
<dbReference type="Proteomes" id="UP000245884">
    <property type="component" value="Unassembled WGS sequence"/>
</dbReference>
<evidence type="ECO:0000256" key="8">
    <source>
        <dbReference type="ARBA" id="ARBA00023316"/>
    </source>
</evidence>
<dbReference type="FunFam" id="2.60.120.200:FF:000140">
    <property type="entry name" value="Beta-glucan synthesis-associated protein"/>
    <property type="match status" value="1"/>
</dbReference>
<feature type="region of interest" description="Disordered" evidence="9">
    <location>
        <begin position="1"/>
        <end position="104"/>
    </location>
</feature>
<dbReference type="OrthoDB" id="412647at2759"/>
<keyword evidence="3 10" id="KW-0812">Transmembrane</keyword>
<dbReference type="PANTHER" id="PTHR31361:SF15">
    <property type="entry name" value="GH16 DOMAIN-CONTAINING PROTEIN"/>
    <property type="match status" value="1"/>
</dbReference>
<protein>
    <submittedName>
        <fullName evidence="12">Beta-glucan synthesis-associated</fullName>
    </submittedName>
</protein>
<keyword evidence="5 10" id="KW-1133">Transmembrane helix</keyword>
<evidence type="ECO:0000313" key="12">
    <source>
        <dbReference type="EMBL" id="PWN28197.1"/>
    </source>
</evidence>
<evidence type="ECO:0000256" key="6">
    <source>
        <dbReference type="ARBA" id="ARBA00023136"/>
    </source>
</evidence>
<dbReference type="AlphaFoldDB" id="A0A316USD4"/>
<dbReference type="FunFam" id="2.60.120.200:FF:000135">
    <property type="entry name" value="Related to KRE6-glucan synthase subunit"/>
    <property type="match status" value="1"/>
</dbReference>
<feature type="domain" description="GH16" evidence="11">
    <location>
        <begin position="262"/>
        <end position="642"/>
    </location>
</feature>
<evidence type="ECO:0000256" key="10">
    <source>
        <dbReference type="SAM" id="Phobius"/>
    </source>
</evidence>
<keyword evidence="4" id="KW-0735">Signal-anchor</keyword>
<accession>A0A316USD4</accession>
<dbReference type="SUPFAM" id="SSF49899">
    <property type="entry name" value="Concanavalin A-like lectins/glucanases"/>
    <property type="match status" value="1"/>
</dbReference>
<evidence type="ECO:0000256" key="4">
    <source>
        <dbReference type="ARBA" id="ARBA00022968"/>
    </source>
</evidence>
<dbReference type="GO" id="GO:0006078">
    <property type="term" value="P:(1-&gt;6)-beta-D-glucan biosynthetic process"/>
    <property type="evidence" value="ECO:0007669"/>
    <property type="project" value="TreeGrafter"/>
</dbReference>
<evidence type="ECO:0000256" key="1">
    <source>
        <dbReference type="ARBA" id="ARBA00004606"/>
    </source>
</evidence>
<evidence type="ECO:0000313" key="13">
    <source>
        <dbReference type="Proteomes" id="UP000245884"/>
    </source>
</evidence>
<feature type="transmembrane region" description="Helical" evidence="10">
    <location>
        <begin position="193"/>
        <end position="216"/>
    </location>
</feature>
<keyword evidence="13" id="KW-1185">Reference proteome</keyword>
<keyword evidence="6 10" id="KW-0472">Membrane</keyword>